<evidence type="ECO:0000313" key="2">
    <source>
        <dbReference type="EMBL" id="QHS78941.1"/>
    </source>
</evidence>
<dbReference type="AlphaFoldDB" id="A0A6C0AHW6"/>
<feature type="compositionally biased region" description="Polar residues" evidence="1">
    <location>
        <begin position="69"/>
        <end position="112"/>
    </location>
</feature>
<organism evidence="2">
    <name type="scientific">viral metagenome</name>
    <dbReference type="NCBI Taxonomy" id="1070528"/>
    <lineage>
        <taxon>unclassified sequences</taxon>
        <taxon>metagenomes</taxon>
        <taxon>organismal metagenomes</taxon>
    </lineage>
</organism>
<evidence type="ECO:0000256" key="1">
    <source>
        <dbReference type="SAM" id="MobiDB-lite"/>
    </source>
</evidence>
<reference evidence="2" key="1">
    <citation type="journal article" date="2020" name="Nature">
        <title>Giant virus diversity and host interactions through global metagenomics.</title>
        <authorList>
            <person name="Schulz F."/>
            <person name="Roux S."/>
            <person name="Paez-Espino D."/>
            <person name="Jungbluth S."/>
            <person name="Walsh D.A."/>
            <person name="Denef V.J."/>
            <person name="McMahon K.D."/>
            <person name="Konstantinidis K.T."/>
            <person name="Eloe-Fadrosh E.A."/>
            <person name="Kyrpides N.C."/>
            <person name="Woyke T."/>
        </authorList>
    </citation>
    <scope>NUCLEOTIDE SEQUENCE</scope>
    <source>
        <strain evidence="2">GVMAG-S-1035118-87</strain>
    </source>
</reference>
<feature type="region of interest" description="Disordered" evidence="1">
    <location>
        <begin position="63"/>
        <end position="125"/>
    </location>
</feature>
<accession>A0A6C0AHW6</accession>
<protein>
    <submittedName>
        <fullName evidence="2">Uncharacterized protein</fullName>
    </submittedName>
</protein>
<proteinExistence type="predicted"/>
<name>A0A6C0AHW6_9ZZZZ</name>
<sequence>MKILLWVFLLCILLFFSLGNKIPLIWMPSHIVSKYKSPPDYYSDTMAIQGVFYKTIEPMSNAPKMDGSKLSNKTTLSTNRGRSADLTQLKTNQPMSKIQGRNPQPVQLRSVQSTSATTASTYPGTRDWNVPGSSCTSSQYGCCDDGVTAKNADGTSCPVPASASCTSSQYGCCDDGVTAKNADGTSCPVPASASCTSSQYGCCDDGITAKNADGTSCPVPASASCTSSQYGCCDDGVTAKNANGSNCAEYSPNKPSVYVLPKPPTYPQNTHLTQPHDPYTHSEETVYLSPPMGKPAVPTCPSPQPCPPCGRCPEPSFECKKVPNYSSTSNVLPVPVLTDFSQFGM</sequence>
<dbReference type="EMBL" id="MN740625">
    <property type="protein sequence ID" value="QHS78941.1"/>
    <property type="molecule type" value="Genomic_DNA"/>
</dbReference>